<dbReference type="AlphaFoldDB" id="A0AAU9K713"/>
<gene>
    <name evidence="1" type="ORF">BSTOLATCC_MIC49372</name>
</gene>
<comment type="caution">
    <text evidence="1">The sequence shown here is derived from an EMBL/GenBank/DDBJ whole genome shotgun (WGS) entry which is preliminary data.</text>
</comment>
<name>A0AAU9K713_9CILI</name>
<reference evidence="1" key="1">
    <citation type="submission" date="2021-09" db="EMBL/GenBank/DDBJ databases">
        <authorList>
            <consortium name="AG Swart"/>
            <person name="Singh M."/>
            <person name="Singh A."/>
            <person name="Seah K."/>
            <person name="Emmerich C."/>
        </authorList>
    </citation>
    <scope>NUCLEOTIDE SEQUENCE</scope>
    <source>
        <strain evidence="1">ATCC30299</strain>
    </source>
</reference>
<evidence type="ECO:0000313" key="2">
    <source>
        <dbReference type="Proteomes" id="UP001162131"/>
    </source>
</evidence>
<proteinExistence type="predicted"/>
<organism evidence="1 2">
    <name type="scientific">Blepharisma stoltei</name>
    <dbReference type="NCBI Taxonomy" id="1481888"/>
    <lineage>
        <taxon>Eukaryota</taxon>
        <taxon>Sar</taxon>
        <taxon>Alveolata</taxon>
        <taxon>Ciliophora</taxon>
        <taxon>Postciliodesmatophora</taxon>
        <taxon>Heterotrichea</taxon>
        <taxon>Heterotrichida</taxon>
        <taxon>Blepharismidae</taxon>
        <taxon>Blepharisma</taxon>
    </lineage>
</organism>
<accession>A0AAU9K713</accession>
<evidence type="ECO:0000313" key="1">
    <source>
        <dbReference type="EMBL" id="CAG9329753.1"/>
    </source>
</evidence>
<keyword evidence="2" id="KW-1185">Reference proteome</keyword>
<dbReference type="EMBL" id="CAJZBQ010000048">
    <property type="protein sequence ID" value="CAG9329753.1"/>
    <property type="molecule type" value="Genomic_DNA"/>
</dbReference>
<dbReference type="Proteomes" id="UP001162131">
    <property type="component" value="Unassembled WGS sequence"/>
</dbReference>
<protein>
    <submittedName>
        <fullName evidence="1">Uncharacterized protein</fullName>
    </submittedName>
</protein>
<sequence>MDSLLMKELNVTSGLRNKLSDIYSDFTHYGQFLNVDPSFFLCFGISYIHSLIAFKTLYSGEANQATFHDPFWKHLEDYNRRVINLVESSSILSAYDKQCFSNYLKLVSHLKAKTNGEDAMRTFYGYLTNKTKVCRGIEIGFRAIMCLYADTQEECNQLLIGEFIYSTEKKRFLGEISQALNAKIILINNMPRNEEFKWGHKLISTNTGVESPIVTLLMKSTTKFQVLFYKECIASSKGGFIFHIPAKPIDLKKLNLYPYIKEKHKIPHRLPSIANRSADNLEEKTDVVDLIQRLSELCIKYVSQKEKDALNKDFGNFINNHPNLRGSRLDLLLHSESENKKIQTIQEGIKRESEIWKALKVNAEFKNNVGASIQSIDKAISDLSKKFFDKTCQMMQELEKRTLRLQKSLRVTKRIIDEAKENLRQAQMAEDGNLYEDLSGKLWEYNLSITRLQGDFLQKYDNYQEILNSMFKDIELESAAT</sequence>